<dbReference type="PhylomeDB" id="V7AUF8"/>
<dbReference type="AlphaFoldDB" id="V7AUF8"/>
<dbReference type="PANTHER" id="PTHR48155:SF1">
    <property type="entry name" value="F-BOX DOMAIN-CONTAINING PROTEIN"/>
    <property type="match status" value="1"/>
</dbReference>
<keyword evidence="2" id="KW-1185">Reference proteome</keyword>
<gene>
    <name evidence="1" type="ORF">PHAVU_010G164200g</name>
</gene>
<dbReference type="InterPro" id="IPR036047">
    <property type="entry name" value="F-box-like_dom_sf"/>
</dbReference>
<sequence>MEENKRDEEEGVCEIGKVPDDVLIEIFLRGGVSEWEQIACVNKHFAYLLSSNCECFWQAVISHHYPLMADPSLPLPWLGPIPLPNNSKTRFTALYITQCIFASQPHDPQLDHHFHEIIGHTYLFLRQQLQPFIMPPHSGILHGTIIDQFIASGKSRDIAHQLASRVWLAVIQNLDHSDHTFSLLKRLAREGDVVLPYPYTRSFKVQWKVFEKLFTDFRGSFSKSDYYDMLACVKSRFQNIPAVWLNF</sequence>
<dbReference type="SUPFAM" id="SSF81383">
    <property type="entry name" value="F-box domain"/>
    <property type="match status" value="1"/>
</dbReference>
<dbReference type="EMBL" id="CM002297">
    <property type="protein sequence ID" value="ESW07856.1"/>
    <property type="molecule type" value="Genomic_DNA"/>
</dbReference>
<protein>
    <recommendedName>
        <fullName evidence="3">F-box domain-containing protein</fullName>
    </recommendedName>
</protein>
<organism evidence="1 2">
    <name type="scientific">Phaseolus vulgaris</name>
    <name type="common">Kidney bean</name>
    <name type="synonym">French bean</name>
    <dbReference type="NCBI Taxonomy" id="3885"/>
    <lineage>
        <taxon>Eukaryota</taxon>
        <taxon>Viridiplantae</taxon>
        <taxon>Streptophyta</taxon>
        <taxon>Embryophyta</taxon>
        <taxon>Tracheophyta</taxon>
        <taxon>Spermatophyta</taxon>
        <taxon>Magnoliopsida</taxon>
        <taxon>eudicotyledons</taxon>
        <taxon>Gunneridae</taxon>
        <taxon>Pentapetalae</taxon>
        <taxon>rosids</taxon>
        <taxon>fabids</taxon>
        <taxon>Fabales</taxon>
        <taxon>Fabaceae</taxon>
        <taxon>Papilionoideae</taxon>
        <taxon>50 kb inversion clade</taxon>
        <taxon>NPAAA clade</taxon>
        <taxon>indigoferoid/millettioid clade</taxon>
        <taxon>Phaseoleae</taxon>
        <taxon>Phaseolus</taxon>
    </lineage>
</organism>
<dbReference type="Gramene" id="ESW07856">
    <property type="protein sequence ID" value="ESW07856"/>
    <property type="gene ID" value="PHAVU_010G164200g"/>
</dbReference>
<dbReference type="OMA" id="ACAKYKF"/>
<dbReference type="STRING" id="3885.V7AUF8"/>
<dbReference type="OrthoDB" id="1647530at2759"/>
<evidence type="ECO:0008006" key="3">
    <source>
        <dbReference type="Google" id="ProtNLM"/>
    </source>
</evidence>
<dbReference type="PANTHER" id="PTHR48155">
    <property type="entry name" value="OS09G0497600 PROTEIN"/>
    <property type="match status" value="1"/>
</dbReference>
<name>V7AUF8_PHAVU</name>
<dbReference type="Proteomes" id="UP000000226">
    <property type="component" value="Chromosome 10"/>
</dbReference>
<reference evidence="2" key="1">
    <citation type="journal article" date="2014" name="Nat. Genet.">
        <title>A reference genome for common bean and genome-wide analysis of dual domestications.</title>
        <authorList>
            <person name="Schmutz J."/>
            <person name="McClean P.E."/>
            <person name="Mamidi S."/>
            <person name="Wu G.A."/>
            <person name="Cannon S.B."/>
            <person name="Grimwood J."/>
            <person name="Jenkins J."/>
            <person name="Shu S."/>
            <person name="Song Q."/>
            <person name="Chavarro C."/>
            <person name="Torres-Torres M."/>
            <person name="Geffroy V."/>
            <person name="Moghaddam S.M."/>
            <person name="Gao D."/>
            <person name="Abernathy B."/>
            <person name="Barry K."/>
            <person name="Blair M."/>
            <person name="Brick M.A."/>
            <person name="Chovatia M."/>
            <person name="Gepts P."/>
            <person name="Goodstein D.M."/>
            <person name="Gonzales M."/>
            <person name="Hellsten U."/>
            <person name="Hyten D.L."/>
            <person name="Jia G."/>
            <person name="Kelly J.D."/>
            <person name="Kudrna D."/>
            <person name="Lee R."/>
            <person name="Richard M.M."/>
            <person name="Miklas P.N."/>
            <person name="Osorno J.M."/>
            <person name="Rodrigues J."/>
            <person name="Thareau V."/>
            <person name="Urrea C.A."/>
            <person name="Wang M."/>
            <person name="Yu Y."/>
            <person name="Zhang M."/>
            <person name="Wing R.A."/>
            <person name="Cregan P.B."/>
            <person name="Rokhsar D.S."/>
            <person name="Jackson S.A."/>
        </authorList>
    </citation>
    <scope>NUCLEOTIDE SEQUENCE [LARGE SCALE GENOMIC DNA]</scope>
    <source>
        <strain evidence="2">cv. G19833</strain>
    </source>
</reference>
<proteinExistence type="predicted"/>
<dbReference type="eggNOG" id="ENOG502QQFG">
    <property type="taxonomic scope" value="Eukaryota"/>
</dbReference>
<evidence type="ECO:0000313" key="1">
    <source>
        <dbReference type="EMBL" id="ESW07856.1"/>
    </source>
</evidence>
<accession>V7AUF8</accession>
<evidence type="ECO:0000313" key="2">
    <source>
        <dbReference type="Proteomes" id="UP000000226"/>
    </source>
</evidence>